<dbReference type="Pfam" id="PF10445">
    <property type="entry name" value="DUF2456"/>
    <property type="match status" value="1"/>
</dbReference>
<dbReference type="EMBL" id="PGCI01000225">
    <property type="protein sequence ID" value="PLW33216.1"/>
    <property type="molecule type" value="Genomic_DNA"/>
</dbReference>
<evidence type="ECO:0000313" key="3">
    <source>
        <dbReference type="EMBL" id="PLW33216.1"/>
    </source>
</evidence>
<evidence type="ECO:0000256" key="1">
    <source>
        <dbReference type="SAM" id="MobiDB-lite"/>
    </source>
</evidence>
<dbReference type="GO" id="GO:0005739">
    <property type="term" value="C:mitochondrion"/>
    <property type="evidence" value="ECO:0007669"/>
    <property type="project" value="TreeGrafter"/>
</dbReference>
<gene>
    <name evidence="3" type="ORF">PCASD_09499</name>
</gene>
<feature type="region of interest" description="Disordered" evidence="1">
    <location>
        <begin position="16"/>
        <end position="40"/>
    </location>
</feature>
<dbReference type="Proteomes" id="UP000235392">
    <property type="component" value="Unassembled WGS sequence"/>
</dbReference>
<dbReference type="InterPro" id="IPR049076">
    <property type="entry name" value="ACCA"/>
</dbReference>
<dbReference type="PANTHER" id="PTHR45728">
    <property type="entry name" value="ACETYL-COA CARBOXYLASE, ISOFORM A"/>
    <property type="match status" value="1"/>
</dbReference>
<proteinExistence type="predicted"/>
<dbReference type="PANTHER" id="PTHR45728:SF3">
    <property type="entry name" value="ACETYL-COA CARBOXYLASE"/>
    <property type="match status" value="1"/>
</dbReference>
<dbReference type="GO" id="GO:0006633">
    <property type="term" value="P:fatty acid biosynthetic process"/>
    <property type="evidence" value="ECO:0007669"/>
    <property type="project" value="TreeGrafter"/>
</dbReference>
<dbReference type="GO" id="GO:0003989">
    <property type="term" value="F:acetyl-CoA carboxylase activity"/>
    <property type="evidence" value="ECO:0007669"/>
    <property type="project" value="InterPro"/>
</dbReference>
<organism evidence="3 4">
    <name type="scientific">Puccinia coronata f. sp. avenae</name>
    <dbReference type="NCBI Taxonomy" id="200324"/>
    <lineage>
        <taxon>Eukaryota</taxon>
        <taxon>Fungi</taxon>
        <taxon>Dikarya</taxon>
        <taxon>Basidiomycota</taxon>
        <taxon>Pucciniomycotina</taxon>
        <taxon>Pucciniomycetes</taxon>
        <taxon>Pucciniales</taxon>
        <taxon>Pucciniaceae</taxon>
        <taxon>Puccinia</taxon>
    </lineage>
</organism>
<evidence type="ECO:0000259" key="2">
    <source>
        <dbReference type="Pfam" id="PF21385"/>
    </source>
</evidence>
<dbReference type="InterPro" id="IPR018852">
    <property type="entry name" value="DUF2456"/>
</dbReference>
<feature type="domain" description="Acetyl-CoA carboxylase BT" evidence="2">
    <location>
        <begin position="560"/>
        <end position="667"/>
    </location>
</feature>
<dbReference type="InterPro" id="IPR049074">
    <property type="entry name" value="ACCA_BT"/>
</dbReference>
<dbReference type="AlphaFoldDB" id="A0A2N5U661"/>
<protein>
    <recommendedName>
        <fullName evidence="2">Acetyl-CoA carboxylase BT domain-containing protein</fullName>
    </recommendedName>
</protein>
<evidence type="ECO:0000313" key="4">
    <source>
        <dbReference type="Proteomes" id="UP000235392"/>
    </source>
</evidence>
<accession>A0A2N5U661</accession>
<name>A0A2N5U661_9BASI</name>
<reference evidence="3 4" key="1">
    <citation type="submission" date="2017-11" db="EMBL/GenBank/DDBJ databases">
        <title>De novo assembly and phasing of dikaryotic genomes from two isolates of Puccinia coronata f. sp. avenae, the causal agent of oat crown rust.</title>
        <authorList>
            <person name="Miller M.E."/>
            <person name="Zhang Y."/>
            <person name="Omidvar V."/>
            <person name="Sperschneider J."/>
            <person name="Schwessinger B."/>
            <person name="Raley C."/>
            <person name="Palmer J.M."/>
            <person name="Garnica D."/>
            <person name="Upadhyaya N."/>
            <person name="Rathjen J."/>
            <person name="Taylor J.M."/>
            <person name="Park R.F."/>
            <person name="Dodds P.N."/>
            <person name="Hirsch C.D."/>
            <person name="Kianian S.F."/>
            <person name="Figueroa M."/>
        </authorList>
    </citation>
    <scope>NUCLEOTIDE SEQUENCE [LARGE SCALE GENOMIC DNA]</scope>
    <source>
        <strain evidence="3">12SD80</strain>
    </source>
</reference>
<feature type="compositionally biased region" description="Basic and acidic residues" evidence="1">
    <location>
        <begin position="23"/>
        <end position="39"/>
    </location>
</feature>
<sequence>MSAQTKILQEHDVLLHYSSDTPAEPRDPLERAGTSKELHQIPSTAAAQQQNPQVHHVSPNKDLAGARRTASLLIRYACRAPGSSGEGRDVQGISPMLVQLTNAGQNPRVLVLTKNYVERSDNELITVLKDASKTGQQYSWSNLMFCQLDQGGVVKEYDIRGPVNFFAPITKQMTLSLFGSMQLLLANRTEREFFFSCNVRTNFDTIRPLDTRQPSSRLTLPSFTCSPSNLLRVCRQVEQPNLQKSFPAAIWVDNILGNGNFTAPLIKAVYGFVYGLLINPVCAMIAMGSEDLVRAHREEMQRERFQNPEKDAMKTTAAERVTVAESSRALSPPGHLVVPMAQVQNHNTPQRVQSLRRSMDTIIKEPPVILARPQTFEQMEKAAVRLAQLLNPRLQVKHPTTEMVPSVNPKLQLEFRCIKYAISQLFVAKTLTATRKPTLISTCQHPPIPNVNLCPRDTSLLSKLLPKNLMQDSNRHLVLCKNSTSEVARIFEIVSLLVPPVVSMSLLIHNESRKAMIVALQELSLHGDFRTTVKLLETEAFDSNWLDTLISAHMTAERPDNTLAVICGAVTKAHLQAVAASNEYKRLLDKGQVPDKNLLRTAITLDFIYENIKYRVLATRSAAGLYMLFCNGGKLSVGLRTMADGGLLVLLDGRSHTVYWREECSSTDGQFQDLFDQARKRSNPLSLVRLTPKSKS</sequence>
<comment type="caution">
    <text evidence="3">The sequence shown here is derived from an EMBL/GenBank/DDBJ whole genome shotgun (WGS) entry which is preliminary data.</text>
</comment>
<dbReference type="Pfam" id="PF21385">
    <property type="entry name" value="ACCA_BT"/>
    <property type="match status" value="1"/>
</dbReference>